<reference evidence="4" key="1">
    <citation type="submission" date="2025-08" db="UniProtKB">
        <authorList>
            <consortium name="RefSeq"/>
        </authorList>
    </citation>
    <scope>IDENTIFICATION</scope>
    <source>
        <tissue evidence="4">Whole organism</tissue>
    </source>
</reference>
<organism evidence="3 4">
    <name type="scientific">Frankliniella occidentalis</name>
    <name type="common">Western flower thrips</name>
    <name type="synonym">Euthrips occidentalis</name>
    <dbReference type="NCBI Taxonomy" id="133901"/>
    <lineage>
        <taxon>Eukaryota</taxon>
        <taxon>Metazoa</taxon>
        <taxon>Ecdysozoa</taxon>
        <taxon>Arthropoda</taxon>
        <taxon>Hexapoda</taxon>
        <taxon>Insecta</taxon>
        <taxon>Pterygota</taxon>
        <taxon>Neoptera</taxon>
        <taxon>Paraneoptera</taxon>
        <taxon>Thysanoptera</taxon>
        <taxon>Terebrantia</taxon>
        <taxon>Thripoidea</taxon>
        <taxon>Thripidae</taxon>
        <taxon>Frankliniella</taxon>
    </lineage>
</organism>
<dbReference type="PANTHER" id="PTHR37159">
    <property type="entry name" value="GH11867P"/>
    <property type="match status" value="1"/>
</dbReference>
<evidence type="ECO:0000256" key="2">
    <source>
        <dbReference type="SAM" id="SignalP"/>
    </source>
</evidence>
<sequence length="431" mass="47479">MSSSRGGLLVVTGLLGLVAVEAFPGRVSRAADLWCPEAALTDGQLEPVLKRIVEEGPRAWGDTGVPENTPPPWMDKKRMAAGRAFLERYPLASLFGHVHGLYLLFAVRSVLDVLVFTGNSDTPDEAFIRYMDTLKGVGSWYSSDFFTPGTPGYEQLKRVRSLHSLVRKDMADRPQDEVRNKTRIAGSFKGCPMSAALRRDLGRQASTACPRRTAKQDADNDIGEDTGVPGAVWMSQYDMSVTQWAFVGPIIQFPERYGVGNATVEELDGFVHLWEVIGYTLGIDDKFNFCQGGLEPTVRRSREVLSTIVLPGLRAAPPPWEYMARCMADGLGYLLPGVGFETQLASLLSVTLDSPAPAVASQLSAAQRQAVAGYRGVMDSLRRDGDGVLLTPVRRLYKQILPILSTSVPLEDVKRLRHRRPHRSKNCYPEL</sequence>
<dbReference type="RefSeq" id="XP_026280913.2">
    <property type="nucleotide sequence ID" value="XM_026425128.2"/>
</dbReference>
<accession>A0A6J1SJJ5</accession>
<evidence type="ECO:0000313" key="4">
    <source>
        <dbReference type="RefSeq" id="XP_026280913.2"/>
    </source>
</evidence>
<dbReference type="PANTHER" id="PTHR37159:SF1">
    <property type="entry name" value="GH11867P"/>
    <property type="match status" value="1"/>
</dbReference>
<gene>
    <name evidence="4" type="primary">LOC113208219</name>
</gene>
<feature type="region of interest" description="Disordered" evidence="1">
    <location>
        <begin position="203"/>
        <end position="223"/>
    </location>
</feature>
<dbReference type="AlphaFoldDB" id="A0A6J1SJJ5"/>
<evidence type="ECO:0000256" key="1">
    <source>
        <dbReference type="SAM" id="MobiDB-lite"/>
    </source>
</evidence>
<keyword evidence="3" id="KW-1185">Reference proteome</keyword>
<protein>
    <submittedName>
        <fullName evidence="4">Uncharacterized protein LOC113208219 isoform X1</fullName>
    </submittedName>
</protein>
<name>A0A6J1SJJ5_FRAOC</name>
<proteinExistence type="predicted"/>
<dbReference type="GeneID" id="113208219"/>
<dbReference type="KEGG" id="foc:113208219"/>
<evidence type="ECO:0000313" key="3">
    <source>
        <dbReference type="Proteomes" id="UP000504606"/>
    </source>
</evidence>
<feature type="signal peptide" evidence="2">
    <location>
        <begin position="1"/>
        <end position="22"/>
    </location>
</feature>
<dbReference type="Proteomes" id="UP000504606">
    <property type="component" value="Unplaced"/>
</dbReference>
<feature type="chain" id="PRO_5039247633" evidence="2">
    <location>
        <begin position="23"/>
        <end position="431"/>
    </location>
</feature>
<keyword evidence="2" id="KW-0732">Signal</keyword>